<dbReference type="InterPro" id="IPR058248">
    <property type="entry name" value="Lxx211020-like"/>
</dbReference>
<dbReference type="EMBL" id="CP082781">
    <property type="protein sequence ID" value="UGS26304.1"/>
    <property type="molecule type" value="Genomic_DNA"/>
</dbReference>
<keyword evidence="2" id="KW-0732">Signal</keyword>
<feature type="chain" id="PRO_5046014272" evidence="2">
    <location>
        <begin position="42"/>
        <end position="197"/>
    </location>
</feature>
<dbReference type="RefSeq" id="WP_231820005.1">
    <property type="nucleotide sequence ID" value="NZ_CP082781.1"/>
</dbReference>
<dbReference type="PANTHER" id="PTHR36302:SF1">
    <property type="entry name" value="COPPER CHAPERONE PCU(A)C"/>
    <property type="match status" value="1"/>
</dbReference>
<organism evidence="3 4">
    <name type="scientific">Microbacterium resistens</name>
    <dbReference type="NCBI Taxonomy" id="156977"/>
    <lineage>
        <taxon>Bacteria</taxon>
        <taxon>Bacillati</taxon>
        <taxon>Actinomycetota</taxon>
        <taxon>Actinomycetes</taxon>
        <taxon>Micrococcales</taxon>
        <taxon>Microbacteriaceae</taxon>
        <taxon>Microbacterium</taxon>
    </lineage>
</organism>
<proteinExistence type="predicted"/>
<gene>
    <name evidence="3" type="ORF">K8F61_17005</name>
</gene>
<accession>A0ABY3RQG4</accession>
<sequence length="197" mass="19907">MTRSLFPASSIAPVSRRRAGRLAVLAAATTLALAGCAPAAAAPETPAASSAATASAEDVSVVDAWVKAADEGMSAAFGEIRNAGTADATLVSVTTPVSSMVELHETAADASGQMVMREKEGGFTIPAGGTHLLEPGGDHIMLMELSAPLRPGEEVELELTFDDGSSLTVSAPVKDYAGANENYEGGEHDGHGGNSAR</sequence>
<dbReference type="Gene3D" id="2.60.40.1890">
    <property type="entry name" value="PCu(A)C copper chaperone"/>
    <property type="match status" value="1"/>
</dbReference>
<feature type="region of interest" description="Disordered" evidence="1">
    <location>
        <begin position="178"/>
        <end position="197"/>
    </location>
</feature>
<dbReference type="SUPFAM" id="SSF110087">
    <property type="entry name" value="DR1885-like metal-binding protein"/>
    <property type="match status" value="1"/>
</dbReference>
<protein>
    <submittedName>
        <fullName evidence="3">Copper chaperone PCu(A)C</fullName>
    </submittedName>
</protein>
<evidence type="ECO:0000256" key="1">
    <source>
        <dbReference type="SAM" id="MobiDB-lite"/>
    </source>
</evidence>
<dbReference type="Proteomes" id="UP001199642">
    <property type="component" value="Chromosome"/>
</dbReference>
<dbReference type="InterPro" id="IPR007410">
    <property type="entry name" value="LpqE-like"/>
</dbReference>
<evidence type="ECO:0000313" key="3">
    <source>
        <dbReference type="EMBL" id="UGS26304.1"/>
    </source>
</evidence>
<dbReference type="Pfam" id="PF04314">
    <property type="entry name" value="PCuAC"/>
    <property type="match status" value="1"/>
</dbReference>
<keyword evidence="4" id="KW-1185">Reference proteome</keyword>
<dbReference type="PROSITE" id="PS51318">
    <property type="entry name" value="TAT"/>
    <property type="match status" value="1"/>
</dbReference>
<evidence type="ECO:0000256" key="2">
    <source>
        <dbReference type="SAM" id="SignalP"/>
    </source>
</evidence>
<dbReference type="InterPro" id="IPR006311">
    <property type="entry name" value="TAT_signal"/>
</dbReference>
<dbReference type="PANTHER" id="PTHR36302">
    <property type="entry name" value="BLR7088 PROTEIN"/>
    <property type="match status" value="1"/>
</dbReference>
<reference evidence="3 4" key="1">
    <citation type="submission" date="2023-01" db="EMBL/GenBank/DDBJ databases">
        <title>Characterization of estradiol degrading bacteria Microbacterium sp. MZT7 and reveal degrading genes through genome analysis.</title>
        <authorList>
            <person name="Hao P."/>
            <person name="Gao Y."/>
        </authorList>
    </citation>
    <scope>NUCLEOTIDE SEQUENCE [LARGE SCALE GENOMIC DNA]</scope>
    <source>
        <strain evidence="3 4">MZT7</strain>
    </source>
</reference>
<evidence type="ECO:0000313" key="4">
    <source>
        <dbReference type="Proteomes" id="UP001199642"/>
    </source>
</evidence>
<name>A0ABY3RQG4_9MICO</name>
<dbReference type="InterPro" id="IPR036182">
    <property type="entry name" value="PCuAC_sf"/>
</dbReference>
<feature type="signal peptide" evidence="2">
    <location>
        <begin position="1"/>
        <end position="41"/>
    </location>
</feature>